<comment type="caution">
    <text evidence="1">The sequence shown here is derived from an EMBL/GenBank/DDBJ whole genome shotgun (WGS) entry which is preliminary data.</text>
</comment>
<proteinExistence type="predicted"/>
<dbReference type="Proteomes" id="UP001500888">
    <property type="component" value="Unassembled WGS sequence"/>
</dbReference>
<reference evidence="2" key="1">
    <citation type="journal article" date="2019" name="Int. J. Syst. Evol. Microbiol.">
        <title>The Global Catalogue of Microorganisms (GCM) 10K type strain sequencing project: providing services to taxonomists for standard genome sequencing and annotation.</title>
        <authorList>
            <consortium name="The Broad Institute Genomics Platform"/>
            <consortium name="The Broad Institute Genome Sequencing Center for Infectious Disease"/>
            <person name="Wu L."/>
            <person name="Ma J."/>
        </authorList>
    </citation>
    <scope>NUCLEOTIDE SEQUENCE [LARGE SCALE GENOMIC DNA]</scope>
    <source>
        <strain evidence="2">JCM 16908</strain>
    </source>
</reference>
<dbReference type="InterPro" id="IPR046030">
    <property type="entry name" value="DUF5988"/>
</dbReference>
<name>A0ABP7J7A7_9ACTN</name>
<keyword evidence="2" id="KW-1185">Reference proteome</keyword>
<protein>
    <submittedName>
        <fullName evidence="1">DUF5988 family protein</fullName>
    </submittedName>
</protein>
<dbReference type="EMBL" id="BAAAZR010000038">
    <property type="protein sequence ID" value="GAA3836594.1"/>
    <property type="molecule type" value="Genomic_DNA"/>
</dbReference>
<organism evidence="1 2">
    <name type="scientific">Sphaerisporangium flaviroseum</name>
    <dbReference type="NCBI Taxonomy" id="509199"/>
    <lineage>
        <taxon>Bacteria</taxon>
        <taxon>Bacillati</taxon>
        <taxon>Actinomycetota</taxon>
        <taxon>Actinomycetes</taxon>
        <taxon>Streptosporangiales</taxon>
        <taxon>Streptosporangiaceae</taxon>
        <taxon>Sphaerisporangium</taxon>
    </lineage>
</organism>
<gene>
    <name evidence="1" type="ORF">GCM10022226_68190</name>
</gene>
<sequence>MFQIGVLLVGGPAHLPADQRVQRVTTINETFKLPIGGGYEHFQHQGECTQIDGEEFPVLRWVMRTAIAE</sequence>
<evidence type="ECO:0000313" key="1">
    <source>
        <dbReference type="EMBL" id="GAA3836594.1"/>
    </source>
</evidence>
<evidence type="ECO:0000313" key="2">
    <source>
        <dbReference type="Proteomes" id="UP001500888"/>
    </source>
</evidence>
<dbReference type="Pfam" id="PF19450">
    <property type="entry name" value="DUF5988"/>
    <property type="match status" value="1"/>
</dbReference>
<dbReference type="RefSeq" id="WP_344950043.1">
    <property type="nucleotide sequence ID" value="NZ_BAAAZR010000038.1"/>
</dbReference>
<accession>A0ABP7J7A7</accession>